<dbReference type="CDD" id="cd06171">
    <property type="entry name" value="Sigma70_r4"/>
    <property type="match status" value="1"/>
</dbReference>
<evidence type="ECO:0000259" key="7">
    <source>
        <dbReference type="Pfam" id="PF08281"/>
    </source>
</evidence>
<feature type="domain" description="RNA polymerase sigma-70 region 2" evidence="6">
    <location>
        <begin position="33"/>
        <end position="99"/>
    </location>
</feature>
<dbReference type="InterPro" id="IPR013249">
    <property type="entry name" value="RNA_pol_sigma70_r4_t2"/>
</dbReference>
<keyword evidence="2" id="KW-0805">Transcription regulation</keyword>
<comment type="caution">
    <text evidence="8">The sequence shown here is derived from an EMBL/GenBank/DDBJ whole genome shotgun (WGS) entry which is preliminary data.</text>
</comment>
<accession>A0ABT6YBA7</accession>
<dbReference type="SUPFAM" id="SSF88946">
    <property type="entry name" value="Sigma2 domain of RNA polymerase sigma factors"/>
    <property type="match status" value="1"/>
</dbReference>
<dbReference type="InterPro" id="IPR039425">
    <property type="entry name" value="RNA_pol_sigma-70-like"/>
</dbReference>
<organism evidence="8 9">
    <name type="scientific">Flectobacillus roseus</name>
    <dbReference type="NCBI Taxonomy" id="502259"/>
    <lineage>
        <taxon>Bacteria</taxon>
        <taxon>Pseudomonadati</taxon>
        <taxon>Bacteroidota</taxon>
        <taxon>Cytophagia</taxon>
        <taxon>Cytophagales</taxon>
        <taxon>Flectobacillaceae</taxon>
        <taxon>Flectobacillus</taxon>
    </lineage>
</organism>
<dbReference type="Gene3D" id="1.10.1740.10">
    <property type="match status" value="1"/>
</dbReference>
<protein>
    <submittedName>
        <fullName evidence="8">RNA polymerase sigma factor</fullName>
    </submittedName>
</protein>
<evidence type="ECO:0000256" key="4">
    <source>
        <dbReference type="ARBA" id="ARBA00023125"/>
    </source>
</evidence>
<dbReference type="Gene3D" id="1.10.10.10">
    <property type="entry name" value="Winged helix-like DNA-binding domain superfamily/Winged helix DNA-binding domain"/>
    <property type="match status" value="1"/>
</dbReference>
<keyword evidence="5" id="KW-0804">Transcription</keyword>
<evidence type="ECO:0000313" key="8">
    <source>
        <dbReference type="EMBL" id="MDI9860873.1"/>
    </source>
</evidence>
<dbReference type="RefSeq" id="WP_166549796.1">
    <property type="nucleotide sequence ID" value="NZ_JASHIF010000014.1"/>
</dbReference>
<sequence length="201" mass="23928">MFFRKKNTDFDKDDLESVLRACREQNPDAQKVLFKSYFSYAKNICQRYASNQEDAEEILNDGFMKVFQNIHRYENIQSFKAWFRTILVNTCINYYHKREKNLYSLEVEHATMPVYDENVIDKMAAEDILALVQKLPTSYRTVFMMHVVDGYNHREIAEMLGINEGTSRSNFMKARLKLQEMIKTYYPHLFSVGLTNNFYEN</sequence>
<proteinExistence type="inferred from homology"/>
<evidence type="ECO:0000259" key="6">
    <source>
        <dbReference type="Pfam" id="PF04542"/>
    </source>
</evidence>
<evidence type="ECO:0000256" key="5">
    <source>
        <dbReference type="ARBA" id="ARBA00023163"/>
    </source>
</evidence>
<gene>
    <name evidence="8" type="ORF">QM524_16775</name>
</gene>
<dbReference type="Pfam" id="PF08281">
    <property type="entry name" value="Sigma70_r4_2"/>
    <property type="match status" value="1"/>
</dbReference>
<keyword evidence="4" id="KW-0238">DNA-binding</keyword>
<dbReference type="Proteomes" id="UP001236507">
    <property type="component" value="Unassembled WGS sequence"/>
</dbReference>
<dbReference type="PANTHER" id="PTHR43133:SF8">
    <property type="entry name" value="RNA POLYMERASE SIGMA FACTOR HI_1459-RELATED"/>
    <property type="match status" value="1"/>
</dbReference>
<dbReference type="NCBIfam" id="TIGR02937">
    <property type="entry name" value="sigma70-ECF"/>
    <property type="match status" value="1"/>
</dbReference>
<dbReference type="SUPFAM" id="SSF88659">
    <property type="entry name" value="Sigma3 and sigma4 domains of RNA polymerase sigma factors"/>
    <property type="match status" value="1"/>
</dbReference>
<comment type="similarity">
    <text evidence="1">Belongs to the sigma-70 factor family. ECF subfamily.</text>
</comment>
<dbReference type="InterPro" id="IPR013325">
    <property type="entry name" value="RNA_pol_sigma_r2"/>
</dbReference>
<name>A0ABT6YBA7_9BACT</name>
<dbReference type="InterPro" id="IPR036388">
    <property type="entry name" value="WH-like_DNA-bd_sf"/>
</dbReference>
<dbReference type="EMBL" id="JASHIF010000014">
    <property type="protein sequence ID" value="MDI9860873.1"/>
    <property type="molecule type" value="Genomic_DNA"/>
</dbReference>
<reference evidence="8 9" key="1">
    <citation type="submission" date="2023-05" db="EMBL/GenBank/DDBJ databases">
        <title>Novel species of genus Flectobacillus isolated from stream in China.</title>
        <authorList>
            <person name="Lu H."/>
        </authorList>
    </citation>
    <scope>NUCLEOTIDE SEQUENCE [LARGE SCALE GENOMIC DNA]</scope>
    <source>
        <strain evidence="8 9">KCTC 42575</strain>
    </source>
</reference>
<keyword evidence="9" id="KW-1185">Reference proteome</keyword>
<dbReference type="PANTHER" id="PTHR43133">
    <property type="entry name" value="RNA POLYMERASE ECF-TYPE SIGMA FACTO"/>
    <property type="match status" value="1"/>
</dbReference>
<dbReference type="InterPro" id="IPR013324">
    <property type="entry name" value="RNA_pol_sigma_r3/r4-like"/>
</dbReference>
<evidence type="ECO:0000313" key="9">
    <source>
        <dbReference type="Proteomes" id="UP001236507"/>
    </source>
</evidence>
<feature type="domain" description="RNA polymerase sigma factor 70 region 4 type 2" evidence="7">
    <location>
        <begin position="126"/>
        <end position="178"/>
    </location>
</feature>
<evidence type="ECO:0000256" key="3">
    <source>
        <dbReference type="ARBA" id="ARBA00023082"/>
    </source>
</evidence>
<dbReference type="InterPro" id="IPR014284">
    <property type="entry name" value="RNA_pol_sigma-70_dom"/>
</dbReference>
<dbReference type="Pfam" id="PF04542">
    <property type="entry name" value="Sigma70_r2"/>
    <property type="match status" value="1"/>
</dbReference>
<dbReference type="InterPro" id="IPR007627">
    <property type="entry name" value="RNA_pol_sigma70_r2"/>
</dbReference>
<keyword evidence="3" id="KW-0731">Sigma factor</keyword>
<evidence type="ECO:0000256" key="1">
    <source>
        <dbReference type="ARBA" id="ARBA00010641"/>
    </source>
</evidence>
<evidence type="ECO:0000256" key="2">
    <source>
        <dbReference type="ARBA" id="ARBA00023015"/>
    </source>
</evidence>